<feature type="binding site" evidence="4">
    <location>
        <begin position="172"/>
        <end position="176"/>
    </location>
    <ligand>
        <name>pyridoxal 5'-phosphate</name>
        <dbReference type="ChEBI" id="CHEBI:597326"/>
    </ligand>
</feature>
<dbReference type="InterPro" id="IPR036052">
    <property type="entry name" value="TrpB-like_PALP_sf"/>
</dbReference>
<dbReference type="InterPro" id="IPR005856">
    <property type="entry name" value="Cys_synth"/>
</dbReference>
<dbReference type="FunFam" id="3.40.50.1100:FF:000003">
    <property type="entry name" value="Cystathionine beta-synthase"/>
    <property type="match status" value="1"/>
</dbReference>
<dbReference type="AlphaFoldDB" id="I2F228"/>
<evidence type="ECO:0000259" key="6">
    <source>
        <dbReference type="Pfam" id="PF00291"/>
    </source>
</evidence>
<evidence type="ECO:0000313" key="7">
    <source>
        <dbReference type="EMBL" id="AFK05981.1"/>
    </source>
</evidence>
<feature type="domain" description="Tryptophan synthase beta chain-like PALP" evidence="6">
    <location>
        <begin position="4"/>
        <end position="273"/>
    </location>
</feature>
<organism evidence="7 8">
    <name type="scientific">Mesotoga prima MesG1.Ag.4.2</name>
    <dbReference type="NCBI Taxonomy" id="660470"/>
    <lineage>
        <taxon>Bacteria</taxon>
        <taxon>Thermotogati</taxon>
        <taxon>Thermotogota</taxon>
        <taxon>Thermotogae</taxon>
        <taxon>Kosmotogales</taxon>
        <taxon>Kosmotogaceae</taxon>
        <taxon>Mesotoga</taxon>
    </lineage>
</organism>
<evidence type="ECO:0000256" key="2">
    <source>
        <dbReference type="ARBA" id="ARBA00007103"/>
    </source>
</evidence>
<comment type="similarity">
    <text evidence="2">Belongs to the cysteine synthase/cystathionine beta-synthase family.</text>
</comment>
<reference evidence="7 8" key="1">
    <citation type="journal article" date="2012" name="Genome Biol. Evol.">
        <title>Genome Sequence of the Mesophilic Thermotogales Bacterium Mesotoga prima MesG1.Ag.4.2 Reveals the Largest Thermotogales Genome To Date.</title>
        <authorList>
            <person name="Zhaxybayeva O."/>
            <person name="Swithers K.S."/>
            <person name="Foght J."/>
            <person name="Green A.G."/>
            <person name="Bruce D."/>
            <person name="Detter C."/>
            <person name="Han S."/>
            <person name="Teshima H."/>
            <person name="Han J."/>
            <person name="Woyke T."/>
            <person name="Pitluck S."/>
            <person name="Nolan M."/>
            <person name="Ivanova N."/>
            <person name="Pati A."/>
            <person name="Land M.L."/>
            <person name="Dlutek M."/>
            <person name="Doolittle W.F."/>
            <person name="Noll K.M."/>
            <person name="Nesbo C.L."/>
        </authorList>
    </citation>
    <scope>NUCLEOTIDE SEQUENCE [LARGE SCALE GENOMIC DNA]</scope>
    <source>
        <strain evidence="8">mesG1.Ag.4.2</strain>
    </source>
</reference>
<feature type="modified residue" description="N6-(pyridoxal phosphate)lysine" evidence="5">
    <location>
        <position position="38"/>
    </location>
</feature>
<dbReference type="NCBIfam" id="TIGR01139">
    <property type="entry name" value="cysK"/>
    <property type="match status" value="1"/>
</dbReference>
<keyword evidence="3 4" id="KW-0663">Pyridoxal phosphate</keyword>
<dbReference type="InterPro" id="IPR001926">
    <property type="entry name" value="TrpB-like_PALP"/>
</dbReference>
<dbReference type="RefSeq" id="WP_014730141.1">
    <property type="nucleotide sequence ID" value="NC_017934.1"/>
</dbReference>
<dbReference type="GO" id="GO:0006535">
    <property type="term" value="P:cysteine biosynthetic process from serine"/>
    <property type="evidence" value="ECO:0007669"/>
    <property type="project" value="InterPro"/>
</dbReference>
<gene>
    <name evidence="7" type="ORF">Theba_0247</name>
</gene>
<name>I2F228_9BACT</name>
<dbReference type="GeneID" id="87106102"/>
<dbReference type="CDD" id="cd01561">
    <property type="entry name" value="CBS_like"/>
    <property type="match status" value="1"/>
</dbReference>
<evidence type="ECO:0000313" key="8">
    <source>
        <dbReference type="Proteomes" id="UP000002881"/>
    </source>
</evidence>
<dbReference type="EMBL" id="CP003532">
    <property type="protein sequence ID" value="AFK05981.1"/>
    <property type="molecule type" value="Genomic_DNA"/>
</dbReference>
<keyword evidence="8" id="KW-1185">Reference proteome</keyword>
<dbReference type="GO" id="GO:0004124">
    <property type="term" value="F:cysteine synthase activity"/>
    <property type="evidence" value="ECO:0007669"/>
    <property type="project" value="InterPro"/>
</dbReference>
<evidence type="ECO:0000256" key="1">
    <source>
        <dbReference type="ARBA" id="ARBA00001933"/>
    </source>
</evidence>
<dbReference type="NCBIfam" id="TIGR01136">
    <property type="entry name" value="cysKM"/>
    <property type="match status" value="1"/>
</dbReference>
<dbReference type="SUPFAM" id="SSF53686">
    <property type="entry name" value="Tryptophan synthase beta subunit-like PLP-dependent enzymes"/>
    <property type="match status" value="1"/>
</dbReference>
<evidence type="ECO:0000256" key="4">
    <source>
        <dbReference type="PIRSR" id="PIRSR605856-50"/>
    </source>
</evidence>
<dbReference type="HOGENOM" id="CLU_021018_1_0_0"/>
<dbReference type="Proteomes" id="UP000002881">
    <property type="component" value="Chromosome"/>
</dbReference>
<proteinExistence type="inferred from homology"/>
<dbReference type="STRING" id="660470.Theba_0247"/>
<evidence type="ECO:0000256" key="3">
    <source>
        <dbReference type="ARBA" id="ARBA00022898"/>
    </source>
</evidence>
<protein>
    <submittedName>
        <fullName evidence="7">Cysteine synthase A</fullName>
    </submittedName>
</protein>
<dbReference type="InterPro" id="IPR050214">
    <property type="entry name" value="Cys_Synth/Cystath_Beta-Synth"/>
</dbReference>
<dbReference type="PANTHER" id="PTHR10314">
    <property type="entry name" value="CYSTATHIONINE BETA-SYNTHASE"/>
    <property type="match status" value="1"/>
</dbReference>
<dbReference type="InterPro" id="IPR005859">
    <property type="entry name" value="CysK"/>
</dbReference>
<sequence length="296" mass="31645">MNLFDAIGNTPLLELSSFGHSAKIFLKIEKNNPGGSIKDRTVLGMILDAERKGILKKGMTIVEPTSGNTGIAIAMLAAPRGYGAVLFMPESASIERVKIMEALGAEVVKTPSEKGISGSYDGAKTYLKNNTDSFMLDQFNNQSNPGYHYASTGPEIYSQVGEDTDAFICGMGTGGTVSGVGRFLKEKKPDVYIAGIEPEGSPFISKGRSGSHKIQGIGPGFKPQTLDLSLLDEVMTIEDEEALSVMKWLHKKEGLLVGISSGANVAGALQLSKKGFKRIATIAPDTYERYLSVDLN</sequence>
<dbReference type="eggNOG" id="COG0031">
    <property type="taxonomic scope" value="Bacteria"/>
</dbReference>
<dbReference type="Gene3D" id="3.40.50.1100">
    <property type="match status" value="2"/>
</dbReference>
<feature type="binding site" evidence="4">
    <location>
        <position position="260"/>
    </location>
    <ligand>
        <name>pyridoxal 5'-phosphate</name>
        <dbReference type="ChEBI" id="CHEBI:597326"/>
    </ligand>
</feature>
<feature type="binding site" evidence="4">
    <location>
        <position position="68"/>
    </location>
    <ligand>
        <name>pyridoxal 5'-phosphate</name>
        <dbReference type="ChEBI" id="CHEBI:597326"/>
    </ligand>
</feature>
<comment type="cofactor">
    <cofactor evidence="1 4">
        <name>pyridoxal 5'-phosphate</name>
        <dbReference type="ChEBI" id="CHEBI:597326"/>
    </cofactor>
</comment>
<dbReference type="KEGG" id="mpg:Theba_0247"/>
<accession>I2F228</accession>
<dbReference type="FunFam" id="3.40.50.1100:FF:000118">
    <property type="entry name" value="Related to CYS4-cystathionine beta-synthase"/>
    <property type="match status" value="1"/>
</dbReference>
<dbReference type="Pfam" id="PF00291">
    <property type="entry name" value="PALP"/>
    <property type="match status" value="1"/>
</dbReference>
<evidence type="ECO:0000256" key="5">
    <source>
        <dbReference type="PIRSR" id="PIRSR605856-51"/>
    </source>
</evidence>